<accession>A0A0M6YNB5</accession>
<feature type="region of interest" description="Disordered" evidence="1">
    <location>
        <begin position="407"/>
        <end position="478"/>
    </location>
</feature>
<evidence type="ECO:0000256" key="1">
    <source>
        <dbReference type="SAM" id="MobiDB-lite"/>
    </source>
</evidence>
<sequence length="621" mass="68906">MKAEPLNIHDKRFLINRLIEQAPVSTLVREFFKNADESAASAAPGNRRIEIYPTVIEGVRKLTFWNTGTGMDDRELKQATELSSSINKEMALDGNFGIGAKVSGLTMSREGIRYRSCKDGVVNEVVIGFDAEEQTYVRFPVELPDGSFDTVYDVTQAVLDEGRETAFDWTEVVLMGESEDHDTVAEPLGKGKPQDRSFIPSAIFRRFARFAEGAEVRVDVAMTKGGGKDETGRTRRLKTLDEVVEELPNHEWVDAPGGELRIHYIHDPKHESYSHSLSALANPATSSTTFCALVHKGERYDIKSRKAWSAAAPNFGIPFGSKVLTVEIELADELALPNQYRDGLTWPDDRSPMVAEDFDDFVRELMPDWVKDVIRSESPASDDNLDDLQSDLQKLLDEFRVPTVTLSPSRRLSAMQTEGADEGTDTSDPTDLDTEFPELSETSGKDGAEGDPDKSQRAKHKKVRKAPDGSKLSRSAQSLERVPEIKILTDPEEIADKNLKGRAGRFYKDAQTLFVNGLYSAAERMAVELDAELRASGEPEVVRSAVMRASRKFMAFRVGKATCYAISKRLSDDWSSDDLDRATSPESLSLAADDYKQSISPAKRYAKELIKAADVPEESVA</sequence>
<dbReference type="RefSeq" id="WP_055086437.1">
    <property type="nucleotide sequence ID" value="NZ_CXSU01000012.1"/>
</dbReference>
<feature type="compositionally biased region" description="Basic and acidic residues" evidence="1">
    <location>
        <begin position="443"/>
        <end position="456"/>
    </location>
</feature>
<name>A0A0M6YNB5_9RHOB</name>
<protein>
    <submittedName>
        <fullName evidence="2">Uncharacterized protein</fullName>
    </submittedName>
</protein>
<dbReference type="InterPro" id="IPR036890">
    <property type="entry name" value="HATPase_C_sf"/>
</dbReference>
<dbReference type="STRING" id="420998.JDO7802_02754"/>
<dbReference type="EMBL" id="CXSU01000012">
    <property type="protein sequence ID" value="CTQ50727.1"/>
    <property type="molecule type" value="Genomic_DNA"/>
</dbReference>
<dbReference type="Proteomes" id="UP000049222">
    <property type="component" value="Unassembled WGS sequence"/>
</dbReference>
<dbReference type="AlphaFoldDB" id="A0A0M6YNB5"/>
<dbReference type="SUPFAM" id="SSF55874">
    <property type="entry name" value="ATPase domain of HSP90 chaperone/DNA topoisomerase II/histidine kinase"/>
    <property type="match status" value="1"/>
</dbReference>
<feature type="compositionally biased region" description="Polar residues" evidence="1">
    <location>
        <begin position="407"/>
        <end position="416"/>
    </location>
</feature>
<feature type="compositionally biased region" description="Acidic residues" evidence="1">
    <location>
        <begin position="419"/>
        <end position="438"/>
    </location>
</feature>
<reference evidence="2 3" key="1">
    <citation type="submission" date="2015-07" db="EMBL/GenBank/DDBJ databases">
        <authorList>
            <person name="Noorani M."/>
        </authorList>
    </citation>
    <scope>NUCLEOTIDE SEQUENCE [LARGE SCALE GENOMIC DNA]</scope>
    <source>
        <strain evidence="2 3">CECT 7802</strain>
    </source>
</reference>
<evidence type="ECO:0000313" key="2">
    <source>
        <dbReference type="EMBL" id="CTQ50727.1"/>
    </source>
</evidence>
<evidence type="ECO:0000313" key="3">
    <source>
        <dbReference type="Proteomes" id="UP000049222"/>
    </source>
</evidence>
<keyword evidence="3" id="KW-1185">Reference proteome</keyword>
<organism evidence="2 3">
    <name type="scientific">Jannaschia donghaensis</name>
    <dbReference type="NCBI Taxonomy" id="420998"/>
    <lineage>
        <taxon>Bacteria</taxon>
        <taxon>Pseudomonadati</taxon>
        <taxon>Pseudomonadota</taxon>
        <taxon>Alphaproteobacteria</taxon>
        <taxon>Rhodobacterales</taxon>
        <taxon>Roseobacteraceae</taxon>
        <taxon>Jannaschia</taxon>
    </lineage>
</organism>
<proteinExistence type="predicted"/>
<gene>
    <name evidence="2" type="ORF">JDO7802_02754</name>
</gene>
<dbReference type="OrthoDB" id="8404469at2"/>